<feature type="compositionally biased region" description="Low complexity" evidence="1">
    <location>
        <begin position="32"/>
        <end position="44"/>
    </location>
</feature>
<sequence length="94" mass="10013">MDEREDLGHEPETTHDRDFAPVNQGSDSRGRTVPGTPVPVSVPGQEGGDQEEARGRQEDEISGTGTPGVDVGHPDSLPADEAGVEDAERHDDTR</sequence>
<evidence type="ECO:0000313" key="3">
    <source>
        <dbReference type="Proteomes" id="UP001597063"/>
    </source>
</evidence>
<reference evidence="3" key="1">
    <citation type="journal article" date="2019" name="Int. J. Syst. Evol. Microbiol.">
        <title>The Global Catalogue of Microorganisms (GCM) 10K type strain sequencing project: providing services to taxonomists for standard genome sequencing and annotation.</title>
        <authorList>
            <consortium name="The Broad Institute Genomics Platform"/>
            <consortium name="The Broad Institute Genome Sequencing Center for Infectious Disease"/>
            <person name="Wu L."/>
            <person name="Ma J."/>
        </authorList>
    </citation>
    <scope>NUCLEOTIDE SEQUENCE [LARGE SCALE GENOMIC DNA]</scope>
    <source>
        <strain evidence="3">JCM 9371</strain>
    </source>
</reference>
<protein>
    <recommendedName>
        <fullName evidence="4">DUF5709 domain-containing protein</fullName>
    </recommendedName>
</protein>
<evidence type="ECO:0000256" key="1">
    <source>
        <dbReference type="SAM" id="MobiDB-lite"/>
    </source>
</evidence>
<dbReference type="EMBL" id="JBHTGP010000040">
    <property type="protein sequence ID" value="MFD0692371.1"/>
    <property type="molecule type" value="Genomic_DNA"/>
</dbReference>
<gene>
    <name evidence="2" type="ORF">ACFQZM_48340</name>
</gene>
<keyword evidence="3" id="KW-1185">Reference proteome</keyword>
<dbReference type="RefSeq" id="WP_131762668.1">
    <property type="nucleotide sequence ID" value="NZ_CAACUY010000246.1"/>
</dbReference>
<dbReference type="Proteomes" id="UP001597063">
    <property type="component" value="Unassembled WGS sequence"/>
</dbReference>
<evidence type="ECO:0000313" key="2">
    <source>
        <dbReference type="EMBL" id="MFD0692371.1"/>
    </source>
</evidence>
<proteinExistence type="predicted"/>
<name>A0ABW2Y1B0_9ACTN</name>
<comment type="caution">
    <text evidence="2">The sequence shown here is derived from an EMBL/GenBank/DDBJ whole genome shotgun (WGS) entry which is preliminary data.</text>
</comment>
<organism evidence="2 3">
    <name type="scientific">Actinomadura fibrosa</name>
    <dbReference type="NCBI Taxonomy" id="111802"/>
    <lineage>
        <taxon>Bacteria</taxon>
        <taxon>Bacillati</taxon>
        <taxon>Actinomycetota</taxon>
        <taxon>Actinomycetes</taxon>
        <taxon>Streptosporangiales</taxon>
        <taxon>Thermomonosporaceae</taxon>
        <taxon>Actinomadura</taxon>
    </lineage>
</organism>
<feature type="compositionally biased region" description="Basic and acidic residues" evidence="1">
    <location>
        <begin position="1"/>
        <end position="19"/>
    </location>
</feature>
<accession>A0ABW2Y1B0</accession>
<evidence type="ECO:0008006" key="4">
    <source>
        <dbReference type="Google" id="ProtNLM"/>
    </source>
</evidence>
<feature type="region of interest" description="Disordered" evidence="1">
    <location>
        <begin position="1"/>
        <end position="94"/>
    </location>
</feature>